<proteinExistence type="inferred from homology"/>
<dbReference type="RefSeq" id="WP_177428537.1">
    <property type="nucleotide sequence ID" value="NZ_FMSV02000530.1"/>
</dbReference>
<dbReference type="PROSITE" id="PS01071">
    <property type="entry name" value="GRPE"/>
    <property type="match status" value="1"/>
</dbReference>
<organism evidence="11 12">
    <name type="scientific">Candidatus Venteria ishoeyi</name>
    <dbReference type="NCBI Taxonomy" id="1899563"/>
    <lineage>
        <taxon>Bacteria</taxon>
        <taxon>Pseudomonadati</taxon>
        <taxon>Pseudomonadota</taxon>
        <taxon>Gammaproteobacteria</taxon>
        <taxon>Thiotrichales</taxon>
        <taxon>Thiotrichaceae</taxon>
        <taxon>Venteria</taxon>
    </lineage>
</organism>
<evidence type="ECO:0000256" key="10">
    <source>
        <dbReference type="RuleBase" id="RU004478"/>
    </source>
</evidence>
<evidence type="ECO:0000313" key="12">
    <source>
        <dbReference type="Proteomes" id="UP000236724"/>
    </source>
</evidence>
<evidence type="ECO:0000256" key="1">
    <source>
        <dbReference type="ARBA" id="ARBA00004496"/>
    </source>
</evidence>
<dbReference type="AlphaFoldDB" id="A0A1H6FBG9"/>
<comment type="subcellular location">
    <subcellularLocation>
        <location evidence="1">Cytoplasm</location>
    </subcellularLocation>
</comment>
<dbReference type="InterPro" id="IPR000740">
    <property type="entry name" value="GrpE"/>
</dbReference>
<dbReference type="InterPro" id="IPR009012">
    <property type="entry name" value="GrpE_head"/>
</dbReference>
<evidence type="ECO:0000256" key="3">
    <source>
        <dbReference type="ARBA" id="ARBA00011738"/>
    </source>
</evidence>
<dbReference type="GO" id="GO:0006457">
    <property type="term" value="P:protein folding"/>
    <property type="evidence" value="ECO:0007669"/>
    <property type="project" value="InterPro"/>
</dbReference>
<dbReference type="PANTHER" id="PTHR21237:SF23">
    <property type="entry name" value="GRPE PROTEIN HOMOLOG, MITOCHONDRIAL"/>
    <property type="match status" value="1"/>
</dbReference>
<dbReference type="Proteomes" id="UP000236724">
    <property type="component" value="Unassembled WGS sequence"/>
</dbReference>
<keyword evidence="12" id="KW-1185">Reference proteome</keyword>
<dbReference type="PRINTS" id="PR00773">
    <property type="entry name" value="GRPEPROTEIN"/>
</dbReference>
<comment type="similarity">
    <text evidence="2 10">Belongs to the GrpE family.</text>
</comment>
<dbReference type="GO" id="GO:0005829">
    <property type="term" value="C:cytosol"/>
    <property type="evidence" value="ECO:0007669"/>
    <property type="project" value="TreeGrafter"/>
</dbReference>
<evidence type="ECO:0000256" key="6">
    <source>
        <dbReference type="ARBA" id="ARBA00023186"/>
    </source>
</evidence>
<evidence type="ECO:0000256" key="9">
    <source>
        <dbReference type="RuleBase" id="RU000639"/>
    </source>
</evidence>
<name>A0A1H6FBG9_9GAMM</name>
<evidence type="ECO:0000313" key="11">
    <source>
        <dbReference type="EMBL" id="SEH07428.1"/>
    </source>
</evidence>
<dbReference type="GO" id="GO:0000774">
    <property type="term" value="F:adenyl-nucleotide exchange factor activity"/>
    <property type="evidence" value="ECO:0007669"/>
    <property type="project" value="InterPro"/>
</dbReference>
<evidence type="ECO:0000256" key="2">
    <source>
        <dbReference type="ARBA" id="ARBA00009054"/>
    </source>
</evidence>
<dbReference type="GO" id="GO:0051082">
    <property type="term" value="F:unfolded protein binding"/>
    <property type="evidence" value="ECO:0007669"/>
    <property type="project" value="TreeGrafter"/>
</dbReference>
<sequence length="89" mass="9818">MEAATQEQASIDTLREGNELALKMFSGALDKFNIEIIDPANEKFNPDLHEAMSMAPNPEAESGTVLHVHQKGYQLNGRLLRPALVIVCQ</sequence>
<dbReference type="CDD" id="cd00446">
    <property type="entry name" value="GrpE"/>
    <property type="match status" value="1"/>
</dbReference>
<keyword evidence="5 9" id="KW-0346">Stress response</keyword>
<evidence type="ECO:0000256" key="8">
    <source>
        <dbReference type="ARBA" id="ARBA00072274"/>
    </source>
</evidence>
<dbReference type="SUPFAM" id="SSF51064">
    <property type="entry name" value="Head domain of nucleotide exchange factor GrpE"/>
    <property type="match status" value="1"/>
</dbReference>
<accession>A0A1H6FBG9</accession>
<evidence type="ECO:0000256" key="4">
    <source>
        <dbReference type="ARBA" id="ARBA00022490"/>
    </source>
</evidence>
<dbReference type="GO" id="GO:0051087">
    <property type="term" value="F:protein-folding chaperone binding"/>
    <property type="evidence" value="ECO:0007669"/>
    <property type="project" value="InterPro"/>
</dbReference>
<protein>
    <recommendedName>
        <fullName evidence="8 9">Protein GrpE</fullName>
    </recommendedName>
</protein>
<comment type="subunit">
    <text evidence="3">Homodimer.</text>
</comment>
<dbReference type="Pfam" id="PF01025">
    <property type="entry name" value="GrpE"/>
    <property type="match status" value="1"/>
</dbReference>
<dbReference type="PANTHER" id="PTHR21237">
    <property type="entry name" value="GRPE PROTEIN"/>
    <property type="match status" value="1"/>
</dbReference>
<gene>
    <name evidence="11" type="ORF">MBHS_03303</name>
</gene>
<evidence type="ECO:0000256" key="7">
    <source>
        <dbReference type="ARBA" id="ARBA00053401"/>
    </source>
</evidence>
<reference evidence="11 12" key="1">
    <citation type="submission" date="2016-10" db="EMBL/GenBank/DDBJ databases">
        <authorList>
            <person name="de Groot N.N."/>
        </authorList>
    </citation>
    <scope>NUCLEOTIDE SEQUENCE [LARGE SCALE GENOMIC DNA]</scope>
    <source>
        <strain evidence="11">MBHS1</strain>
    </source>
</reference>
<dbReference type="Gene3D" id="2.30.22.10">
    <property type="entry name" value="Head domain of nucleotide exchange factor GrpE"/>
    <property type="match status" value="1"/>
</dbReference>
<evidence type="ECO:0000256" key="5">
    <source>
        <dbReference type="ARBA" id="ARBA00023016"/>
    </source>
</evidence>
<comment type="function">
    <text evidence="7 9">Participates actively in the response to hyperosmotic and heat shock by preventing the aggregation of stress-denatured proteins, in association with DnaK and GrpE. It is the nucleotide exchange factor for DnaK and may function as a thermosensor. Unfolded proteins bind initially to DnaJ; upon interaction with the DnaJ-bound protein, DnaK hydrolyzes its bound ATP, resulting in the formation of a stable complex. GrpE releases ADP from DnaK; ATP binding to DnaK triggers the release of the substrate protein, thus completing the reaction cycle. Several rounds of ATP-dependent interactions between DnaJ, DnaK and GrpE are required for fully efficient folding.</text>
</comment>
<dbReference type="GO" id="GO:0042803">
    <property type="term" value="F:protein homodimerization activity"/>
    <property type="evidence" value="ECO:0007669"/>
    <property type="project" value="InterPro"/>
</dbReference>
<keyword evidence="4" id="KW-0963">Cytoplasm</keyword>
<dbReference type="FunFam" id="2.30.22.10:FF:000001">
    <property type="entry name" value="Protein GrpE"/>
    <property type="match status" value="1"/>
</dbReference>
<keyword evidence="6 9" id="KW-0143">Chaperone</keyword>
<dbReference type="EMBL" id="FMSV02000530">
    <property type="protein sequence ID" value="SEH07428.1"/>
    <property type="molecule type" value="Genomic_DNA"/>
</dbReference>